<evidence type="ECO:0000256" key="2">
    <source>
        <dbReference type="ARBA" id="ARBA00023136"/>
    </source>
</evidence>
<sequence length="184" mass="19122">MDKSLMKGMALGGIATVVLGAGAVTGYQKLAQPEVAEVVAVKQVLQTVSTPQVRCENVAVRRQAPVKDEHRIAGTVIGGVAGGLLGNQIGGGNGKKVATVAGAVAGGYAGNRVQKNLQENDVVTTTEQRCKTVQQKSQRLVGYDVTYRLNGQEGKTRTSFEPGATLPVKDGQVVVTPPPTEARS</sequence>
<dbReference type="Pfam" id="PF05433">
    <property type="entry name" value="Rick_17kDa_Anti"/>
    <property type="match status" value="1"/>
</dbReference>
<dbReference type="AlphaFoldDB" id="A0A4P6WRY8"/>
<keyword evidence="2" id="KW-0472">Membrane</keyword>
<reference evidence="4 5" key="1">
    <citation type="submission" date="2019-03" db="EMBL/GenBank/DDBJ databases">
        <authorList>
            <person name="Sebastian G."/>
            <person name="Baumann P."/>
            <person name="Ruckert C."/>
            <person name="Kalinowski J."/>
            <person name="Nebel B."/>
            <person name="Takors R."/>
            <person name="Blombach B."/>
        </authorList>
    </citation>
    <scope>NUCLEOTIDE SEQUENCE [LARGE SCALE GENOMIC DNA]</scope>
    <source>
        <strain evidence="4 5">DSM 1084</strain>
    </source>
</reference>
<evidence type="ECO:0000256" key="1">
    <source>
        <dbReference type="ARBA" id="ARBA00004370"/>
    </source>
</evidence>
<proteinExistence type="predicted"/>
<comment type="subcellular location">
    <subcellularLocation>
        <location evidence="1">Membrane</location>
    </subcellularLocation>
</comment>
<dbReference type="EMBL" id="CP037867">
    <property type="protein sequence ID" value="QBM26100.1"/>
    <property type="molecule type" value="Genomic_DNA"/>
</dbReference>
<accession>A0A4P6WRY8</accession>
<protein>
    <recommendedName>
        <fullName evidence="3">Glycine zipper 2TM domain-containing protein</fullName>
    </recommendedName>
</protein>
<feature type="domain" description="Glycine zipper 2TM" evidence="3">
    <location>
        <begin position="73"/>
        <end position="113"/>
    </location>
</feature>
<keyword evidence="5" id="KW-1185">Reference proteome</keyword>
<dbReference type="InterPro" id="IPR051407">
    <property type="entry name" value="Bact_OM_lipoprot/Surf_antigen"/>
</dbReference>
<evidence type="ECO:0000313" key="5">
    <source>
        <dbReference type="Proteomes" id="UP000293912"/>
    </source>
</evidence>
<dbReference type="PANTHER" id="PTHR35603:SF2">
    <property type="entry name" value="OUTER MEMBRANE LIPOPROTEIN"/>
    <property type="match status" value="1"/>
</dbReference>
<dbReference type="GO" id="GO:0019867">
    <property type="term" value="C:outer membrane"/>
    <property type="evidence" value="ECO:0007669"/>
    <property type="project" value="InterPro"/>
</dbReference>
<dbReference type="RefSeq" id="WP_133155399.1">
    <property type="nucleotide sequence ID" value="NZ_CP037867.1"/>
</dbReference>
<dbReference type="InterPro" id="IPR008816">
    <property type="entry name" value="Gly_zipper_2TM_dom"/>
</dbReference>
<organism evidence="4 5">
    <name type="scientific">Hydrogenophaga pseudoflava</name>
    <name type="common">Pseudomonas carboxydoflava</name>
    <dbReference type="NCBI Taxonomy" id="47421"/>
    <lineage>
        <taxon>Bacteria</taxon>
        <taxon>Pseudomonadati</taxon>
        <taxon>Pseudomonadota</taxon>
        <taxon>Betaproteobacteria</taxon>
        <taxon>Burkholderiales</taxon>
        <taxon>Comamonadaceae</taxon>
        <taxon>Hydrogenophaga</taxon>
    </lineage>
</organism>
<evidence type="ECO:0000259" key="3">
    <source>
        <dbReference type="Pfam" id="PF05433"/>
    </source>
</evidence>
<dbReference type="KEGG" id="hpse:HPF_00325"/>
<evidence type="ECO:0000313" key="4">
    <source>
        <dbReference type="EMBL" id="QBM26100.1"/>
    </source>
</evidence>
<name>A0A4P6WRY8_HYDPS</name>
<dbReference type="Proteomes" id="UP000293912">
    <property type="component" value="Chromosome"/>
</dbReference>
<gene>
    <name evidence="4" type="ORF">HPF_00325</name>
</gene>
<dbReference type="PANTHER" id="PTHR35603">
    <property type="match status" value="1"/>
</dbReference>
<dbReference type="NCBIfam" id="NF008437">
    <property type="entry name" value="PRK11280.1"/>
    <property type="match status" value="1"/>
</dbReference>